<reference evidence="2 3" key="1">
    <citation type="submission" date="2018-06" db="EMBL/GenBank/DDBJ databases">
        <authorList>
            <consortium name="Pathogen Informatics"/>
            <person name="Doyle S."/>
        </authorList>
    </citation>
    <scope>NUCLEOTIDE SEQUENCE [LARGE SCALE GENOMIC DNA]</scope>
    <source>
        <strain evidence="2 3">NCTC12157</strain>
    </source>
</reference>
<organism evidence="2 3">
    <name type="scientific">Ewingella americana</name>
    <dbReference type="NCBI Taxonomy" id="41202"/>
    <lineage>
        <taxon>Bacteria</taxon>
        <taxon>Pseudomonadati</taxon>
        <taxon>Pseudomonadota</taxon>
        <taxon>Gammaproteobacteria</taxon>
        <taxon>Enterobacterales</taxon>
        <taxon>Yersiniaceae</taxon>
        <taxon>Ewingella</taxon>
    </lineage>
</organism>
<name>A0A377NBH8_9GAMM</name>
<feature type="domain" description="ABC-three component systems C-terminal" evidence="1">
    <location>
        <begin position="79"/>
        <end position="191"/>
    </location>
</feature>
<dbReference type="InterPro" id="IPR046911">
    <property type="entry name" value="ABC-3C_CTD9"/>
</dbReference>
<accession>A0A377NBH8</accession>
<dbReference type="RefSeq" id="WP_244956613.1">
    <property type="nucleotide sequence ID" value="NZ_VXKG01000001.1"/>
</dbReference>
<dbReference type="AlphaFoldDB" id="A0A377NBH8"/>
<gene>
    <name evidence="2" type="ORF">NCTC12157_01844</name>
</gene>
<dbReference type="Pfam" id="PF20285">
    <property type="entry name" value="CTD9"/>
    <property type="match status" value="1"/>
</dbReference>
<evidence type="ECO:0000313" key="2">
    <source>
        <dbReference type="EMBL" id="STQ44134.1"/>
    </source>
</evidence>
<evidence type="ECO:0000313" key="3">
    <source>
        <dbReference type="Proteomes" id="UP000254304"/>
    </source>
</evidence>
<dbReference type="GeneID" id="78380467"/>
<dbReference type="Proteomes" id="UP000254304">
    <property type="component" value="Unassembled WGS sequence"/>
</dbReference>
<protein>
    <recommendedName>
        <fullName evidence="1">ABC-three component systems C-terminal domain-containing protein</fullName>
    </recommendedName>
</protein>
<sequence length="193" mass="22242">MANNSVPNISNNDISNNTASRDIVVGTNYSFNELKTKSNALANLLNRSKQLCDTDSEYRYMIEELQEYLQPRPGRKIIGLQAKLKEGDRLDLLDDAMYLENRFARRVTRNQFSTSEEVIYCHCLSKINSTFAHFVKPLFKNTVSAAIVDRMIYDRIVEPLYEEVSEVSTSISIDLIRGMIFFLTGKCHLRWVE</sequence>
<dbReference type="EMBL" id="UGGO01000001">
    <property type="protein sequence ID" value="STQ44134.1"/>
    <property type="molecule type" value="Genomic_DNA"/>
</dbReference>
<evidence type="ECO:0000259" key="1">
    <source>
        <dbReference type="Pfam" id="PF20285"/>
    </source>
</evidence>
<proteinExistence type="predicted"/>